<accession>A0A6N3HV04</accession>
<name>A0A6N3HV04_CLOSY</name>
<evidence type="ECO:0000313" key="2">
    <source>
        <dbReference type="EMBL" id="VYU79559.1"/>
    </source>
</evidence>
<proteinExistence type="predicted"/>
<protein>
    <submittedName>
        <fullName evidence="2">Uncharacterized protein</fullName>
    </submittedName>
</protein>
<dbReference type="AlphaFoldDB" id="A0A6N3HV04"/>
<gene>
    <name evidence="2" type="ORF">CSLFYP84_04181</name>
    <name evidence="1" type="ORF">PM006_08365</name>
</gene>
<organism evidence="2">
    <name type="scientific">Clostridium symbiosum</name>
    <name type="common">Bacteroides symbiosus</name>
    <dbReference type="NCBI Taxonomy" id="1512"/>
    <lineage>
        <taxon>Bacteria</taxon>
        <taxon>Bacillati</taxon>
        <taxon>Bacillota</taxon>
        <taxon>Clostridia</taxon>
        <taxon>Lachnospirales</taxon>
        <taxon>Lachnospiraceae</taxon>
        <taxon>Otoolea</taxon>
    </lineage>
</organism>
<reference evidence="1" key="2">
    <citation type="submission" date="2023-01" db="EMBL/GenBank/DDBJ databases">
        <title>Human gut microbiome strain richness.</title>
        <authorList>
            <person name="Chen-Liaw A."/>
        </authorList>
    </citation>
    <scope>NUCLEOTIDE SEQUENCE</scope>
    <source>
        <strain evidence="1">B1_m1001713B170214d0_201011</strain>
    </source>
</reference>
<dbReference type="Proteomes" id="UP001300871">
    <property type="component" value="Unassembled WGS sequence"/>
</dbReference>
<sequence length="87" mass="9693">MVFIGNYSEMISIGYDVGVKRSFAPFDTGLLRTAYSHNPQKHSQSAHFSAKNGFLLMFLAGPKIKNLHASKLASDFQPFDPGIRLFN</sequence>
<reference evidence="2" key="1">
    <citation type="submission" date="2019-11" db="EMBL/GenBank/DDBJ databases">
        <authorList>
            <person name="Feng L."/>
        </authorList>
    </citation>
    <scope>NUCLEOTIDE SEQUENCE</scope>
    <source>
        <strain evidence="2">CsymbiosumLFYP84</strain>
    </source>
</reference>
<evidence type="ECO:0000313" key="1">
    <source>
        <dbReference type="EMBL" id="MDB2000209.1"/>
    </source>
</evidence>
<dbReference type="EMBL" id="CACRUA010000077">
    <property type="protein sequence ID" value="VYU79559.1"/>
    <property type="molecule type" value="Genomic_DNA"/>
</dbReference>
<dbReference type="EMBL" id="JAQLGM010000016">
    <property type="protein sequence ID" value="MDB2000209.1"/>
    <property type="molecule type" value="Genomic_DNA"/>
</dbReference>
<dbReference type="RefSeq" id="WP_115639027.1">
    <property type="nucleotide sequence ID" value="NZ_CACRUA010000077.1"/>
</dbReference>